<comment type="similarity">
    <text evidence="1">Belongs to the SAP18 family.</text>
</comment>
<dbReference type="PANTHER" id="PTHR13082:SF0">
    <property type="entry name" value="HISTONE DEACETYLASE COMPLEX SUBUNIT SAP18"/>
    <property type="match status" value="1"/>
</dbReference>
<evidence type="ECO:0000256" key="2">
    <source>
        <dbReference type="SAM" id="MobiDB-lite"/>
    </source>
</evidence>
<keyword evidence="4" id="KW-1185">Reference proteome</keyword>
<feature type="compositionally biased region" description="Gly residues" evidence="2">
    <location>
        <begin position="202"/>
        <end position="231"/>
    </location>
</feature>
<feature type="region of interest" description="Disordered" evidence="2">
    <location>
        <begin position="162"/>
        <end position="256"/>
    </location>
</feature>
<evidence type="ECO:0008006" key="5">
    <source>
        <dbReference type="Google" id="ProtNLM"/>
    </source>
</evidence>
<evidence type="ECO:0000256" key="1">
    <source>
        <dbReference type="ARBA" id="ARBA00009143"/>
    </source>
</evidence>
<organism evidence="3 4">
    <name type="scientific">Apiospora rasikravindrae</name>
    <dbReference type="NCBI Taxonomy" id="990691"/>
    <lineage>
        <taxon>Eukaryota</taxon>
        <taxon>Fungi</taxon>
        <taxon>Dikarya</taxon>
        <taxon>Ascomycota</taxon>
        <taxon>Pezizomycotina</taxon>
        <taxon>Sordariomycetes</taxon>
        <taxon>Xylariomycetidae</taxon>
        <taxon>Amphisphaeriales</taxon>
        <taxon>Apiosporaceae</taxon>
        <taxon>Apiospora</taxon>
    </lineage>
</organism>
<dbReference type="PANTHER" id="PTHR13082">
    <property type="entry name" value="SAP18"/>
    <property type="match status" value="1"/>
</dbReference>
<dbReference type="Gene3D" id="3.10.20.550">
    <property type="entry name" value="ASAP complex, SAP18 subunit"/>
    <property type="match status" value="1"/>
</dbReference>
<proteinExistence type="inferred from homology"/>
<dbReference type="Proteomes" id="UP001444661">
    <property type="component" value="Unassembled WGS sequence"/>
</dbReference>
<dbReference type="Pfam" id="PF06487">
    <property type="entry name" value="SAP18"/>
    <property type="match status" value="1"/>
</dbReference>
<sequence>MDHRDKPPFALQLFYRTGAFHRPDEFSAHHLPPHLTVHTWNDCTLLELAHHLASAPSLLLPEPAIGTRLAFRLIFPDTRSGNGGGPSVYQAPGGGGGGRFMAKDLGSLVIGDGGPGLDPDDVECAKQIDSTSEANKTLADARFVVGDYISVAILPPLGDGSVAPASSARMGRGAGAGEAGRVRDRFSGFGGGPGGHRDMENGFGGGGRPGRSRGRGSGPGGPEEFGRGGVPMGEWRRGERLPDAPPAGRGRGRGRF</sequence>
<gene>
    <name evidence="3" type="ORF">PG993_009734</name>
</gene>
<name>A0ABR1SK86_9PEZI</name>
<reference evidence="3 4" key="1">
    <citation type="submission" date="2023-01" db="EMBL/GenBank/DDBJ databases">
        <title>Analysis of 21 Apiospora genomes using comparative genomics revels a genus with tremendous synthesis potential of carbohydrate active enzymes and secondary metabolites.</title>
        <authorList>
            <person name="Sorensen T."/>
        </authorList>
    </citation>
    <scope>NUCLEOTIDE SEQUENCE [LARGE SCALE GENOMIC DNA]</scope>
    <source>
        <strain evidence="3 4">CBS 33761</strain>
    </source>
</reference>
<comment type="caution">
    <text evidence="3">The sequence shown here is derived from an EMBL/GenBank/DDBJ whole genome shotgun (WGS) entry which is preliminary data.</text>
</comment>
<evidence type="ECO:0000313" key="3">
    <source>
        <dbReference type="EMBL" id="KAK8034739.1"/>
    </source>
</evidence>
<dbReference type="EMBL" id="JAQQWK010000009">
    <property type="protein sequence ID" value="KAK8034739.1"/>
    <property type="molecule type" value="Genomic_DNA"/>
</dbReference>
<dbReference type="InterPro" id="IPR042534">
    <property type="entry name" value="SAP18_sf"/>
</dbReference>
<evidence type="ECO:0000313" key="4">
    <source>
        <dbReference type="Proteomes" id="UP001444661"/>
    </source>
</evidence>
<accession>A0ABR1SK86</accession>
<protein>
    <recommendedName>
        <fullName evidence="5">Sin3 associated polypeptide p18</fullName>
    </recommendedName>
</protein>
<dbReference type="InterPro" id="IPR010516">
    <property type="entry name" value="SAP18"/>
</dbReference>